<dbReference type="InterPro" id="IPR004835">
    <property type="entry name" value="Chitin_synth"/>
</dbReference>
<feature type="domain" description="Cytochrome b5 heme-binding" evidence="14">
    <location>
        <begin position="408"/>
        <end position="492"/>
    </location>
</feature>
<keyword evidence="9" id="KW-0325">Glycoprotein</keyword>
<dbReference type="Proteomes" id="UP001322138">
    <property type="component" value="Unassembled WGS sequence"/>
</dbReference>
<dbReference type="SMART" id="SM01117">
    <property type="entry name" value="Cyt-b5"/>
    <property type="match status" value="1"/>
</dbReference>
<organism evidence="15 16">
    <name type="scientific">Podospora bellae-mahoneyi</name>
    <dbReference type="NCBI Taxonomy" id="2093777"/>
    <lineage>
        <taxon>Eukaryota</taxon>
        <taxon>Fungi</taxon>
        <taxon>Dikarya</taxon>
        <taxon>Ascomycota</taxon>
        <taxon>Pezizomycotina</taxon>
        <taxon>Sordariomycetes</taxon>
        <taxon>Sordariomycetidae</taxon>
        <taxon>Sordariales</taxon>
        <taxon>Podosporaceae</taxon>
        <taxon>Podospora</taxon>
    </lineage>
</organism>
<feature type="compositionally biased region" description="Basic and acidic residues" evidence="12">
    <location>
        <begin position="91"/>
        <end position="104"/>
    </location>
</feature>
<feature type="compositionally biased region" description="Polar residues" evidence="12">
    <location>
        <begin position="636"/>
        <end position="654"/>
    </location>
</feature>
<dbReference type="RefSeq" id="XP_062737655.1">
    <property type="nucleotide sequence ID" value="XM_062874517.1"/>
</dbReference>
<dbReference type="PANTHER" id="PTHR22914:SF16">
    <property type="entry name" value="CHITIN SYNTHASE 3"/>
    <property type="match status" value="1"/>
</dbReference>
<keyword evidence="3" id="KW-1003">Cell membrane</keyword>
<keyword evidence="6 13" id="KW-0812">Transmembrane</keyword>
<evidence type="ECO:0000256" key="8">
    <source>
        <dbReference type="ARBA" id="ARBA00023136"/>
    </source>
</evidence>
<evidence type="ECO:0000256" key="4">
    <source>
        <dbReference type="ARBA" id="ARBA00022676"/>
    </source>
</evidence>
<dbReference type="GO" id="GO:0004100">
    <property type="term" value="F:chitin synthase activity"/>
    <property type="evidence" value="ECO:0007669"/>
    <property type="project" value="UniProtKB-EC"/>
</dbReference>
<evidence type="ECO:0000256" key="3">
    <source>
        <dbReference type="ARBA" id="ARBA00022475"/>
    </source>
</evidence>
<evidence type="ECO:0000313" key="16">
    <source>
        <dbReference type="Proteomes" id="UP001322138"/>
    </source>
</evidence>
<evidence type="ECO:0000256" key="6">
    <source>
        <dbReference type="ARBA" id="ARBA00022692"/>
    </source>
</evidence>
<evidence type="ECO:0000256" key="11">
    <source>
        <dbReference type="ARBA" id="ARBA00049510"/>
    </source>
</evidence>
<evidence type="ECO:0000256" key="12">
    <source>
        <dbReference type="SAM" id="MobiDB-lite"/>
    </source>
</evidence>
<evidence type="ECO:0000256" key="7">
    <source>
        <dbReference type="ARBA" id="ARBA00022989"/>
    </source>
</evidence>
<evidence type="ECO:0000259" key="14">
    <source>
        <dbReference type="SMART" id="SM01117"/>
    </source>
</evidence>
<evidence type="ECO:0000256" key="2">
    <source>
        <dbReference type="ARBA" id="ARBA00012543"/>
    </source>
</evidence>
<dbReference type="PANTHER" id="PTHR22914">
    <property type="entry name" value="CHITIN SYNTHASE"/>
    <property type="match status" value="1"/>
</dbReference>
<keyword evidence="5 15" id="KW-0808">Transferase</keyword>
<keyword evidence="8 13" id="KW-0472">Membrane</keyword>
<evidence type="ECO:0000256" key="1">
    <source>
        <dbReference type="ARBA" id="ARBA00004651"/>
    </source>
</evidence>
<feature type="compositionally biased region" description="Polar residues" evidence="12">
    <location>
        <begin position="49"/>
        <end position="63"/>
    </location>
</feature>
<dbReference type="Gene3D" id="3.90.550.10">
    <property type="entry name" value="Spore Coat Polysaccharide Biosynthesis Protein SpsA, Chain A"/>
    <property type="match status" value="1"/>
</dbReference>
<feature type="transmembrane region" description="Helical" evidence="13">
    <location>
        <begin position="205"/>
        <end position="223"/>
    </location>
</feature>
<comment type="catalytic activity">
    <reaction evidence="11">
        <text>[(1-&gt;4)-N-acetyl-beta-D-glucosaminyl](n) + UDP-N-acetyl-alpha-D-glucosamine = [(1-&gt;4)-N-acetyl-beta-D-glucosaminyl](n+1) + UDP + H(+)</text>
        <dbReference type="Rhea" id="RHEA:16637"/>
        <dbReference type="Rhea" id="RHEA-COMP:9593"/>
        <dbReference type="Rhea" id="RHEA-COMP:9595"/>
        <dbReference type="ChEBI" id="CHEBI:15378"/>
        <dbReference type="ChEBI" id="CHEBI:17029"/>
        <dbReference type="ChEBI" id="CHEBI:57705"/>
        <dbReference type="ChEBI" id="CHEBI:58223"/>
        <dbReference type="EC" id="2.4.1.16"/>
    </reaction>
    <physiologicalReaction direction="left-to-right" evidence="11">
        <dbReference type="Rhea" id="RHEA:16638"/>
    </physiologicalReaction>
</comment>
<name>A0ABR0FYZ2_9PEZI</name>
<comment type="similarity">
    <text evidence="10">Belongs to the chitin synthase family. Class IV subfamily.</text>
</comment>
<sequence length="1229" mass="137586">MSLPERPGAKPSYEERHSYRHTPSRRQRPADIEAGYVPVAGQSHHQRGPSASSFAETIQSPNTEIERTPLSPTGDAPAAPESPFQRKRSLIRPERNRIGKDHPNYHYRKHAANMAILPSSTGNDPIAEDLEGTTDLSNTGSRNEETPSDESPPRKKRNSKHHRDADAEKTTRSRRRSSGARHGKITKDGKGNKKKKHVEQMSPPSLWNIYCAIITFWCPGFVLKCFGMPAKAQQRAWREKMGLISIILFIMGVVGFLTFGFTQVVCGKPPLRLRVNEVGAGYMIFHGSAYDLASSHHPPAEGIPRRLDGNGANVLFDLPEKHGGKDGSFLFQNVNGKCKGLINPAPGSDVPVDDGNLGWYFPCTTFNQDGSSKPNTTIPYYLGYACHTTARSRDDFYLKLSGAADVYFTWDDIKNSSRNLVVYSGNVLDLDLLNWFNDTQVTYPDRFKELRNRDSAANKAIRGRDITRAFQSSGDKRNAECFEELIKVGTVDTDTVGCIASKVVLYCSLVLILSVVLARFVLAIIFQWFISKTYGASKTSQSSDPRKRQQQIEDWTEDIYRAPPRFPGEAGSSVNGSSDRQSKRSSTFLPTTSRFSAVYSVDRSQRKSSVPTTMGVQSAAGQLLSPNAVYRHGNDSRSSFLKSDPYTSNGTPSDQGFGPGGFKEGFIHERVVAQPPSDWMPNGFPLAHAICLVTAYSEGELGIRTTLDSIAMTDYPNSHKVILVICDGIIKGKGEQYSTPEIVLRMMKDEVIPPDQVQAFSYVAVASGAKRHNMAKIYAGFYDYGADSIIPTEKQQRVPMMVVVKCGTPDEAVKSKPGNRGKRDSQIILMSFLQKVMFDERMTELEYEMFNGLWRVTGISPDFYEIVLMVDADTKVFPDSLTHMISAMVKDPDIMGLCGETKIANKRASWVSAIQVFEYFISHHLAKSFESVFGGVTCLPGCFCMYRIKAPKGAQNYWVPILANPDVVEHYSENVVDTLHKKNLLLLGEDRYLSTLMLRTFPKRKQVFVPQAVCKTTVPDEFMVLLSQRRRWINSTIHNLMELVLVRDLCGTFCFSMQFVVFIELIGTLVLPAAIAFTFYVVIISIVNSPPQIIPLILLGLILGLPAILIVVTAHSWSYVVWMIIYLFSLPIWNFVLPTYAFWKFDDFSWGDTRKTAGEKTKKAGIEYEGEFDSSKITMKRWAEFERDRRIRANYWASSENIAGGSQQQQPLQGHPHGHGPYDDYYSDV</sequence>
<comment type="subcellular location">
    <subcellularLocation>
        <location evidence="1">Cell membrane</location>
        <topology evidence="1">Multi-pass membrane protein</topology>
    </subcellularLocation>
</comment>
<keyword evidence="4 15" id="KW-0328">Glycosyltransferase</keyword>
<feature type="compositionally biased region" description="Polar residues" evidence="12">
    <location>
        <begin position="572"/>
        <end position="587"/>
    </location>
</feature>
<dbReference type="Pfam" id="PF22997">
    <property type="entry name" value="CHS4"/>
    <property type="match status" value="1"/>
</dbReference>
<feature type="transmembrane region" description="Helical" evidence="13">
    <location>
        <begin position="1119"/>
        <end position="1143"/>
    </location>
</feature>
<dbReference type="EMBL" id="JAFFGZ010000001">
    <property type="protein sequence ID" value="KAK4648680.1"/>
    <property type="molecule type" value="Genomic_DNA"/>
</dbReference>
<feature type="compositionally biased region" description="Basic residues" evidence="12">
    <location>
        <begin position="18"/>
        <end position="27"/>
    </location>
</feature>
<feature type="region of interest" description="Disordered" evidence="12">
    <location>
        <begin position="565"/>
        <end position="587"/>
    </location>
</feature>
<gene>
    <name evidence="15" type="primary">CHS3_2</name>
    <name evidence="15" type="ORF">QC761_112340</name>
</gene>
<keyword evidence="16" id="KW-1185">Reference proteome</keyword>
<dbReference type="GeneID" id="87893999"/>
<feature type="transmembrane region" description="Helical" evidence="13">
    <location>
        <begin position="1065"/>
        <end position="1087"/>
    </location>
</feature>
<feature type="compositionally biased region" description="Low complexity" evidence="12">
    <location>
        <begin position="1204"/>
        <end position="1215"/>
    </location>
</feature>
<accession>A0ABR0FYZ2</accession>
<dbReference type="InterPro" id="IPR054295">
    <property type="entry name" value="CHS4-like_dom"/>
</dbReference>
<feature type="region of interest" description="Disordered" evidence="12">
    <location>
        <begin position="1203"/>
        <end position="1229"/>
    </location>
</feature>
<dbReference type="EC" id="2.4.1.16" evidence="2"/>
<reference evidence="15 16" key="1">
    <citation type="journal article" date="2023" name="bioRxiv">
        <title>High-quality genome assemblies of four members of thePodospora anserinaspecies complex.</title>
        <authorList>
            <person name="Ament-Velasquez S.L."/>
            <person name="Vogan A.A."/>
            <person name="Wallerman O."/>
            <person name="Hartmann F."/>
            <person name="Gautier V."/>
            <person name="Silar P."/>
            <person name="Giraud T."/>
            <person name="Johannesson H."/>
        </authorList>
    </citation>
    <scope>NUCLEOTIDE SEQUENCE [LARGE SCALE GENOMIC DNA]</scope>
    <source>
        <strain evidence="15 16">CBS 112042</strain>
    </source>
</reference>
<feature type="transmembrane region" description="Helical" evidence="13">
    <location>
        <begin position="1093"/>
        <end position="1112"/>
    </location>
</feature>
<dbReference type="InterPro" id="IPR029044">
    <property type="entry name" value="Nucleotide-diphossugar_trans"/>
</dbReference>
<feature type="region of interest" description="Disordered" evidence="12">
    <location>
        <begin position="634"/>
        <end position="660"/>
    </location>
</feature>
<dbReference type="Pfam" id="PF03142">
    <property type="entry name" value="Chitin_synth_2"/>
    <property type="match status" value="1"/>
</dbReference>
<protein>
    <recommendedName>
        <fullName evidence="2">chitin synthase</fullName>
        <ecNumber evidence="2">2.4.1.16</ecNumber>
    </recommendedName>
</protein>
<feature type="compositionally biased region" description="Basic residues" evidence="12">
    <location>
        <begin position="172"/>
        <end position="184"/>
    </location>
</feature>
<dbReference type="InterPro" id="IPR001199">
    <property type="entry name" value="Cyt_B5-like_heme/steroid-bd"/>
</dbReference>
<comment type="caution">
    <text evidence="15">The sequence shown here is derived from an EMBL/GenBank/DDBJ whole genome shotgun (WGS) entry which is preliminary data.</text>
</comment>
<evidence type="ECO:0000256" key="5">
    <source>
        <dbReference type="ARBA" id="ARBA00022679"/>
    </source>
</evidence>
<evidence type="ECO:0000256" key="9">
    <source>
        <dbReference type="ARBA" id="ARBA00023180"/>
    </source>
</evidence>
<keyword evidence="7 13" id="KW-1133">Transmembrane helix</keyword>
<feature type="transmembrane region" description="Helical" evidence="13">
    <location>
        <begin position="243"/>
        <end position="265"/>
    </location>
</feature>
<evidence type="ECO:0000256" key="10">
    <source>
        <dbReference type="ARBA" id="ARBA00046329"/>
    </source>
</evidence>
<evidence type="ECO:0000313" key="15">
    <source>
        <dbReference type="EMBL" id="KAK4648680.1"/>
    </source>
</evidence>
<proteinExistence type="inferred from homology"/>
<dbReference type="CDD" id="cd04190">
    <property type="entry name" value="Chitin_synth_C"/>
    <property type="match status" value="1"/>
</dbReference>
<feature type="region of interest" description="Disordered" evidence="12">
    <location>
        <begin position="1"/>
        <end position="199"/>
    </location>
</feature>
<evidence type="ECO:0000256" key="13">
    <source>
        <dbReference type="SAM" id="Phobius"/>
    </source>
</evidence>
<dbReference type="SUPFAM" id="SSF53448">
    <property type="entry name" value="Nucleotide-diphospho-sugar transferases"/>
    <property type="match status" value="1"/>
</dbReference>